<evidence type="ECO:0000256" key="7">
    <source>
        <dbReference type="ARBA" id="ARBA00022691"/>
    </source>
</evidence>
<dbReference type="InterPro" id="IPR029026">
    <property type="entry name" value="tRNA_m1G_MTases_N"/>
</dbReference>
<protein>
    <recommendedName>
        <fullName evidence="10">Ribosomal RNA small subunit methyltransferase E</fullName>
        <ecNumber evidence="10">2.1.1.193</ecNumber>
    </recommendedName>
</protein>
<comment type="similarity">
    <text evidence="2 10">Belongs to the RNA methyltransferase RsmE family.</text>
</comment>
<accession>A0A517ZU46</accession>
<name>A0A517ZU46_9PLAN</name>
<dbReference type="GO" id="GO:0005737">
    <property type="term" value="C:cytoplasm"/>
    <property type="evidence" value="ECO:0007669"/>
    <property type="project" value="UniProtKB-SubCell"/>
</dbReference>
<dbReference type="CDD" id="cd18084">
    <property type="entry name" value="RsmE-like"/>
    <property type="match status" value="1"/>
</dbReference>
<dbReference type="PANTHER" id="PTHR30027">
    <property type="entry name" value="RIBOSOMAL RNA SMALL SUBUNIT METHYLTRANSFERASE E"/>
    <property type="match status" value="1"/>
</dbReference>
<comment type="catalytic activity">
    <reaction evidence="9 10">
        <text>uridine(1498) in 16S rRNA + S-adenosyl-L-methionine = N(3)-methyluridine(1498) in 16S rRNA + S-adenosyl-L-homocysteine + H(+)</text>
        <dbReference type="Rhea" id="RHEA:42920"/>
        <dbReference type="Rhea" id="RHEA-COMP:10283"/>
        <dbReference type="Rhea" id="RHEA-COMP:10284"/>
        <dbReference type="ChEBI" id="CHEBI:15378"/>
        <dbReference type="ChEBI" id="CHEBI:57856"/>
        <dbReference type="ChEBI" id="CHEBI:59789"/>
        <dbReference type="ChEBI" id="CHEBI:65315"/>
        <dbReference type="ChEBI" id="CHEBI:74502"/>
        <dbReference type="EC" id="2.1.1.193"/>
    </reaction>
</comment>
<dbReference type="Pfam" id="PF20260">
    <property type="entry name" value="PUA_4"/>
    <property type="match status" value="1"/>
</dbReference>
<reference evidence="13 14" key="1">
    <citation type="submission" date="2019-02" db="EMBL/GenBank/DDBJ databases">
        <title>Deep-cultivation of Planctomycetes and their phenomic and genomic characterization uncovers novel biology.</title>
        <authorList>
            <person name="Wiegand S."/>
            <person name="Jogler M."/>
            <person name="Boedeker C."/>
            <person name="Pinto D."/>
            <person name="Vollmers J."/>
            <person name="Rivas-Marin E."/>
            <person name="Kohn T."/>
            <person name="Peeters S.H."/>
            <person name="Heuer A."/>
            <person name="Rast P."/>
            <person name="Oberbeckmann S."/>
            <person name="Bunk B."/>
            <person name="Jeske O."/>
            <person name="Meyerdierks A."/>
            <person name="Storesund J.E."/>
            <person name="Kallscheuer N."/>
            <person name="Luecker S."/>
            <person name="Lage O.M."/>
            <person name="Pohl T."/>
            <person name="Merkel B.J."/>
            <person name="Hornburger P."/>
            <person name="Mueller R.-W."/>
            <person name="Bruemmer F."/>
            <person name="Labrenz M."/>
            <person name="Spormann A.M."/>
            <person name="Op den Camp H."/>
            <person name="Overmann J."/>
            <person name="Amann R."/>
            <person name="Jetten M.S.M."/>
            <person name="Mascher T."/>
            <person name="Medema M.H."/>
            <person name="Devos D.P."/>
            <person name="Kaster A.-K."/>
            <person name="Ovreas L."/>
            <person name="Rohde M."/>
            <person name="Galperin M.Y."/>
            <person name="Jogler C."/>
        </authorList>
    </citation>
    <scope>NUCLEOTIDE SEQUENCE [LARGE SCALE GENOMIC DNA]</scope>
    <source>
        <strain evidence="13 14">Mal52</strain>
    </source>
</reference>
<evidence type="ECO:0000313" key="14">
    <source>
        <dbReference type="Proteomes" id="UP000319383"/>
    </source>
</evidence>
<gene>
    <name evidence="13" type="primary">rsmE</name>
    <name evidence="13" type="ORF">Mal52_45030</name>
</gene>
<feature type="domain" description="Ribosomal RNA small subunit methyltransferase E PUA-like" evidence="12">
    <location>
        <begin position="21"/>
        <end position="66"/>
    </location>
</feature>
<keyword evidence="7 10" id="KW-0949">S-adenosyl-L-methionine</keyword>
<proteinExistence type="inferred from homology"/>
<dbReference type="GO" id="GO:0070042">
    <property type="term" value="F:rRNA (uridine-N3-)-methyltransferase activity"/>
    <property type="evidence" value="ECO:0007669"/>
    <property type="project" value="TreeGrafter"/>
</dbReference>
<dbReference type="EMBL" id="CP036276">
    <property type="protein sequence ID" value="QDU46006.1"/>
    <property type="molecule type" value="Genomic_DNA"/>
</dbReference>
<evidence type="ECO:0000256" key="3">
    <source>
        <dbReference type="ARBA" id="ARBA00022490"/>
    </source>
</evidence>
<dbReference type="SUPFAM" id="SSF88697">
    <property type="entry name" value="PUA domain-like"/>
    <property type="match status" value="1"/>
</dbReference>
<keyword evidence="14" id="KW-1185">Reference proteome</keyword>
<dbReference type="EC" id="2.1.1.193" evidence="10"/>
<keyword evidence="6 10" id="KW-0808">Transferase</keyword>
<dbReference type="InterPro" id="IPR046886">
    <property type="entry name" value="RsmE_MTase_dom"/>
</dbReference>
<keyword evidence="4 10" id="KW-0698">rRNA processing</keyword>
<dbReference type="AlphaFoldDB" id="A0A517ZU46"/>
<dbReference type="Pfam" id="PF04452">
    <property type="entry name" value="Methyltrans_RNA"/>
    <property type="match status" value="1"/>
</dbReference>
<keyword evidence="3 10" id="KW-0963">Cytoplasm</keyword>
<evidence type="ECO:0000256" key="1">
    <source>
        <dbReference type="ARBA" id="ARBA00004496"/>
    </source>
</evidence>
<keyword evidence="5 10" id="KW-0489">Methyltransferase</keyword>
<evidence type="ECO:0000259" key="12">
    <source>
        <dbReference type="Pfam" id="PF20260"/>
    </source>
</evidence>
<dbReference type="InterPro" id="IPR046887">
    <property type="entry name" value="RsmE_PUA-like"/>
</dbReference>
<evidence type="ECO:0000256" key="9">
    <source>
        <dbReference type="ARBA" id="ARBA00047944"/>
    </source>
</evidence>
<dbReference type="Proteomes" id="UP000319383">
    <property type="component" value="Chromosome"/>
</dbReference>
<dbReference type="NCBIfam" id="TIGR00046">
    <property type="entry name" value="RsmE family RNA methyltransferase"/>
    <property type="match status" value="1"/>
</dbReference>
<comment type="function">
    <text evidence="8 10">Specifically methylates the N3 position of the uracil ring of uridine 1498 (m3U1498) in 16S rRNA. Acts on the fully assembled 30S ribosomal subunit.</text>
</comment>
<evidence type="ECO:0000256" key="8">
    <source>
        <dbReference type="ARBA" id="ARBA00025699"/>
    </source>
</evidence>
<evidence type="ECO:0000313" key="13">
    <source>
        <dbReference type="EMBL" id="QDU46006.1"/>
    </source>
</evidence>
<dbReference type="GO" id="GO:0070475">
    <property type="term" value="P:rRNA base methylation"/>
    <property type="evidence" value="ECO:0007669"/>
    <property type="project" value="TreeGrafter"/>
</dbReference>
<dbReference type="InterPro" id="IPR015947">
    <property type="entry name" value="PUA-like_sf"/>
</dbReference>
<dbReference type="NCBIfam" id="NF008692">
    <property type="entry name" value="PRK11713.1-5"/>
    <property type="match status" value="1"/>
</dbReference>
<dbReference type="KEGG" id="sdyn:Mal52_45030"/>
<dbReference type="Gene3D" id="3.40.1280.10">
    <property type="match status" value="1"/>
</dbReference>
<dbReference type="RefSeq" id="WP_145378536.1">
    <property type="nucleotide sequence ID" value="NZ_CP036276.1"/>
</dbReference>
<dbReference type="SUPFAM" id="SSF75217">
    <property type="entry name" value="alpha/beta knot"/>
    <property type="match status" value="1"/>
</dbReference>
<evidence type="ECO:0000256" key="4">
    <source>
        <dbReference type="ARBA" id="ARBA00022552"/>
    </source>
</evidence>
<sequence length="236" mass="25460">MTHPRFYLPANLNGPTAELLGPEAHHLHNVLRLQPGDEIELFDGDGTEATARVESASKKRVEVSILSRQPGAAELPAPLILATAVPKGDRFRWLVEKATELGVTRLVPLQTERSVVDPRATKLEKMRAAVIAASKQCRRARLMEITPLQNWAEFLTSLPAGDPLLIAHPGGTAWRADWVAGERPTTICIGPEGGFSEAEISHANARATLVDLGPRILRIETAALALVALCGASLRS</sequence>
<evidence type="ECO:0000256" key="2">
    <source>
        <dbReference type="ARBA" id="ARBA00005528"/>
    </source>
</evidence>
<dbReference type="InterPro" id="IPR006700">
    <property type="entry name" value="RsmE"/>
</dbReference>
<dbReference type="PANTHER" id="PTHR30027:SF3">
    <property type="entry name" value="16S RRNA (URACIL(1498)-N(3))-METHYLTRANSFERASE"/>
    <property type="match status" value="1"/>
</dbReference>
<evidence type="ECO:0000256" key="5">
    <source>
        <dbReference type="ARBA" id="ARBA00022603"/>
    </source>
</evidence>
<evidence type="ECO:0000256" key="6">
    <source>
        <dbReference type="ARBA" id="ARBA00022679"/>
    </source>
</evidence>
<organism evidence="13 14">
    <name type="scientific">Symmachiella dynata</name>
    <dbReference type="NCBI Taxonomy" id="2527995"/>
    <lineage>
        <taxon>Bacteria</taxon>
        <taxon>Pseudomonadati</taxon>
        <taxon>Planctomycetota</taxon>
        <taxon>Planctomycetia</taxon>
        <taxon>Planctomycetales</taxon>
        <taxon>Planctomycetaceae</taxon>
        <taxon>Symmachiella</taxon>
    </lineage>
</organism>
<dbReference type="PIRSF" id="PIRSF015601">
    <property type="entry name" value="MTase_slr0722"/>
    <property type="match status" value="1"/>
</dbReference>
<feature type="domain" description="Ribosomal RNA small subunit methyltransferase E methyltransferase" evidence="11">
    <location>
        <begin position="74"/>
        <end position="229"/>
    </location>
</feature>
<evidence type="ECO:0000256" key="10">
    <source>
        <dbReference type="PIRNR" id="PIRNR015601"/>
    </source>
</evidence>
<dbReference type="InterPro" id="IPR029028">
    <property type="entry name" value="Alpha/beta_knot_MTases"/>
</dbReference>
<comment type="subcellular location">
    <subcellularLocation>
        <location evidence="1 10">Cytoplasm</location>
    </subcellularLocation>
</comment>
<evidence type="ECO:0000259" key="11">
    <source>
        <dbReference type="Pfam" id="PF04452"/>
    </source>
</evidence>